<dbReference type="Pfam" id="PF11185">
    <property type="entry name" value="DUF2971"/>
    <property type="match status" value="1"/>
</dbReference>
<comment type="caution">
    <text evidence="1">The sequence shown here is derived from an EMBL/GenBank/DDBJ whole genome shotgun (WGS) entry which is preliminary data.</text>
</comment>
<protein>
    <submittedName>
        <fullName evidence="1">DUF2971 domain-containing protein</fullName>
    </submittedName>
</protein>
<name>A0ABV6I2B6_9RHOB</name>
<evidence type="ECO:0000313" key="2">
    <source>
        <dbReference type="Proteomes" id="UP001589799"/>
    </source>
</evidence>
<dbReference type="Proteomes" id="UP001589799">
    <property type="component" value="Unassembled WGS sequence"/>
</dbReference>
<accession>A0ABV6I2B6</accession>
<dbReference type="EMBL" id="JBHLWE010000017">
    <property type="protein sequence ID" value="MFC0340241.1"/>
    <property type="molecule type" value="Genomic_DNA"/>
</dbReference>
<dbReference type="RefSeq" id="WP_377697904.1">
    <property type="nucleotide sequence ID" value="NZ_JBHLWE010000017.1"/>
</dbReference>
<organism evidence="1 2">
    <name type="scientific">Paracoccus niistensis</name>
    <dbReference type="NCBI Taxonomy" id="632935"/>
    <lineage>
        <taxon>Bacteria</taxon>
        <taxon>Pseudomonadati</taxon>
        <taxon>Pseudomonadota</taxon>
        <taxon>Alphaproteobacteria</taxon>
        <taxon>Rhodobacterales</taxon>
        <taxon>Paracoccaceae</taxon>
        <taxon>Paracoccus</taxon>
    </lineage>
</organism>
<dbReference type="InterPro" id="IPR021352">
    <property type="entry name" value="DUF2971"/>
</dbReference>
<keyword evidence="2" id="KW-1185">Reference proteome</keyword>
<gene>
    <name evidence="1" type="ORF">ACFFII_05625</name>
</gene>
<proteinExistence type="predicted"/>
<sequence length="342" mass="38542">MLQVAAWKVLNMNTFSSGDFDNPPLPPRFLYKYLSAERVGNVLEEGTVRFTPLLNTNDTFEIRSTFDTLAGPKMLAMLSEQMDKTLSEEMVRKLIAGILKEKGLGFLSPELVLQIAEQRYGGCFMGILRAEMQQAVDRMLIPYLNDPVNVKNLLEEMGRDLLCFSLSERMDSPPMWAHYADNNAGFVVAFNTENIWFRQRKNGEKTRLQKVVYFDGKIDEPLDNPQAAFISKTTDWSYEREWRLYIKEGQADLTVGTVENPIHLLKFPPEAIDRVILGPRTLPEVAKHVCDSVAAHYPHAKVTRAILIASRIPTKKPPSKKNITELVLISTFGSNAGCAATA</sequence>
<evidence type="ECO:0000313" key="1">
    <source>
        <dbReference type="EMBL" id="MFC0340241.1"/>
    </source>
</evidence>
<reference evidence="1 2" key="1">
    <citation type="submission" date="2024-09" db="EMBL/GenBank/DDBJ databases">
        <authorList>
            <person name="Sun Q."/>
            <person name="Mori K."/>
        </authorList>
    </citation>
    <scope>NUCLEOTIDE SEQUENCE [LARGE SCALE GENOMIC DNA]</scope>
    <source>
        <strain evidence="1 2">KCTC 22789</strain>
    </source>
</reference>